<accession>A0AC34F386</accession>
<dbReference type="WBParaSite" id="ES5_v2.g11403.t1">
    <property type="protein sequence ID" value="ES5_v2.g11403.t1"/>
    <property type="gene ID" value="ES5_v2.g11403"/>
</dbReference>
<reference evidence="2" key="1">
    <citation type="submission" date="2022-11" db="UniProtKB">
        <authorList>
            <consortium name="WormBaseParasite"/>
        </authorList>
    </citation>
    <scope>IDENTIFICATION</scope>
</reference>
<organism evidence="1 2">
    <name type="scientific">Panagrolaimus sp. ES5</name>
    <dbReference type="NCBI Taxonomy" id="591445"/>
    <lineage>
        <taxon>Eukaryota</taxon>
        <taxon>Metazoa</taxon>
        <taxon>Ecdysozoa</taxon>
        <taxon>Nematoda</taxon>
        <taxon>Chromadorea</taxon>
        <taxon>Rhabditida</taxon>
        <taxon>Tylenchina</taxon>
        <taxon>Panagrolaimomorpha</taxon>
        <taxon>Panagrolaimoidea</taxon>
        <taxon>Panagrolaimidae</taxon>
        <taxon>Panagrolaimus</taxon>
    </lineage>
</organism>
<sequence>MGCAPSKRGSDEKSLQGSRDSRDFEAERISAMVLMTNPAVEVTIGSGIAREPDFMHTVLFVFGGPGSQKGVLTQELAHEFDFTLINIEDIVFSYLPNKVANTVADISEIQEMLRRDSGVLTLEWILSMISAKLSTSSNQRFIIDIVPELTSILRSETYRTGDHDKKLEHFERRHPVFFAMELFVSGEERMYEAQNENDSARNELNTKELSPELTAFVRGIDEADKGRLEKRILNYHKCARPFLKYFNKTKRVVRFDLKVPHNPEILYAVRKTLTDFGFAKNNDFIRVVLFVPREKNITDIDLDYYRLRKVYLSDICHDREETLSQQIRAVRKFIYRTAKENENYLVILNCLNNTDYPLTKKINFSEVKDTYLDYFIRHREQRVPAQRCKMAFRAISTTTAELCLFPKSMGEQLCNKIGFIFGEKLTFSETTVRTERDTNNELTVTNGVNIHQRLPTPKPHTNFAQQPTTNSSTFLTANPWIPPTPSSSITPEQRARSVSLIVKKDRSSKNEFSPKDKSHKSHKHSKSEQNLSKESSSKAPTITVTTPASQTPTSTKRRNSVAPR</sequence>
<evidence type="ECO:0000313" key="2">
    <source>
        <dbReference type="WBParaSite" id="ES5_v2.g11403.t1"/>
    </source>
</evidence>
<evidence type="ECO:0000313" key="1">
    <source>
        <dbReference type="Proteomes" id="UP000887579"/>
    </source>
</evidence>
<proteinExistence type="predicted"/>
<protein>
    <submittedName>
        <fullName evidence="2">Adenylate kinase</fullName>
    </submittedName>
</protein>
<dbReference type="Proteomes" id="UP000887579">
    <property type="component" value="Unplaced"/>
</dbReference>
<name>A0AC34F386_9BILA</name>